<reference evidence="1" key="1">
    <citation type="submission" date="2018-02" db="EMBL/GenBank/DDBJ databases">
        <title>Rhizophora mucronata_Transcriptome.</title>
        <authorList>
            <person name="Meera S.P."/>
            <person name="Sreeshan A."/>
            <person name="Augustine A."/>
        </authorList>
    </citation>
    <scope>NUCLEOTIDE SEQUENCE</scope>
    <source>
        <tissue evidence="1">Leaf</tissue>
    </source>
</reference>
<dbReference type="AlphaFoldDB" id="A0A2P2PUQ7"/>
<name>A0A2P2PUQ7_RHIMU</name>
<proteinExistence type="predicted"/>
<accession>A0A2P2PUQ7</accession>
<sequence length="59" mass="6649">MLARVSILAMYLQALDGQGSAMSAFKIKVQSYIPRITVLHLTMDINTRHHITIPLQLMP</sequence>
<evidence type="ECO:0000313" key="1">
    <source>
        <dbReference type="EMBL" id="MBX58477.1"/>
    </source>
</evidence>
<protein>
    <submittedName>
        <fullName evidence="1">Uncharacterized protein</fullName>
    </submittedName>
</protein>
<organism evidence="1">
    <name type="scientific">Rhizophora mucronata</name>
    <name type="common">Asiatic mangrove</name>
    <dbReference type="NCBI Taxonomy" id="61149"/>
    <lineage>
        <taxon>Eukaryota</taxon>
        <taxon>Viridiplantae</taxon>
        <taxon>Streptophyta</taxon>
        <taxon>Embryophyta</taxon>
        <taxon>Tracheophyta</taxon>
        <taxon>Spermatophyta</taxon>
        <taxon>Magnoliopsida</taxon>
        <taxon>eudicotyledons</taxon>
        <taxon>Gunneridae</taxon>
        <taxon>Pentapetalae</taxon>
        <taxon>rosids</taxon>
        <taxon>fabids</taxon>
        <taxon>Malpighiales</taxon>
        <taxon>Rhizophoraceae</taxon>
        <taxon>Rhizophora</taxon>
    </lineage>
</organism>
<dbReference type="EMBL" id="GGEC01077993">
    <property type="protein sequence ID" value="MBX58477.1"/>
    <property type="molecule type" value="Transcribed_RNA"/>
</dbReference>